<name>A0A9P4XRZ8_CRYP1</name>
<protein>
    <submittedName>
        <fullName evidence="2">Uncharacterized protein</fullName>
    </submittedName>
</protein>
<dbReference type="Proteomes" id="UP000803844">
    <property type="component" value="Unassembled WGS sequence"/>
</dbReference>
<proteinExistence type="predicted"/>
<organism evidence="2 3">
    <name type="scientific">Cryphonectria parasitica (strain ATCC 38755 / EP155)</name>
    <dbReference type="NCBI Taxonomy" id="660469"/>
    <lineage>
        <taxon>Eukaryota</taxon>
        <taxon>Fungi</taxon>
        <taxon>Dikarya</taxon>
        <taxon>Ascomycota</taxon>
        <taxon>Pezizomycotina</taxon>
        <taxon>Sordariomycetes</taxon>
        <taxon>Sordariomycetidae</taxon>
        <taxon>Diaporthales</taxon>
        <taxon>Cryphonectriaceae</taxon>
        <taxon>Cryphonectria-Endothia species complex</taxon>
        <taxon>Cryphonectria</taxon>
    </lineage>
</organism>
<comment type="caution">
    <text evidence="2">The sequence shown here is derived from an EMBL/GenBank/DDBJ whole genome shotgun (WGS) entry which is preliminary data.</text>
</comment>
<evidence type="ECO:0000313" key="2">
    <source>
        <dbReference type="EMBL" id="KAF3759958.1"/>
    </source>
</evidence>
<dbReference type="AlphaFoldDB" id="A0A9P4XRZ8"/>
<evidence type="ECO:0000313" key="3">
    <source>
        <dbReference type="Proteomes" id="UP000803844"/>
    </source>
</evidence>
<sequence length="119" mass="13136">MKLMELFLSSQDLQPGPVTIAEVKGGLTDGKPTDGKPDTEDSPSQWRMALSPVAEEPRSPVKCFRRAPRPEGYLTRRRPNPAMPSTGSPTKYSSKPVDPGSQMLQNFLDRLDQQGLSHD</sequence>
<dbReference type="OrthoDB" id="5240772at2759"/>
<evidence type="ECO:0000256" key="1">
    <source>
        <dbReference type="SAM" id="MobiDB-lite"/>
    </source>
</evidence>
<dbReference type="GeneID" id="63841093"/>
<feature type="region of interest" description="Disordered" evidence="1">
    <location>
        <begin position="22"/>
        <end position="102"/>
    </location>
</feature>
<dbReference type="RefSeq" id="XP_040770937.1">
    <property type="nucleotide sequence ID" value="XM_040923964.1"/>
</dbReference>
<accession>A0A9P4XRZ8</accession>
<gene>
    <name evidence="2" type="ORF">M406DRAFT_358658</name>
</gene>
<feature type="compositionally biased region" description="Polar residues" evidence="1">
    <location>
        <begin position="83"/>
        <end position="93"/>
    </location>
</feature>
<keyword evidence="3" id="KW-1185">Reference proteome</keyword>
<reference evidence="2" key="1">
    <citation type="journal article" date="2020" name="Phytopathology">
        <title>Genome sequence of the chestnut blight fungus Cryphonectria parasitica EP155: A fundamental resource for an archetypical invasive plant pathogen.</title>
        <authorList>
            <person name="Crouch J.A."/>
            <person name="Dawe A."/>
            <person name="Aerts A."/>
            <person name="Barry K."/>
            <person name="Churchill A.C.L."/>
            <person name="Grimwood J."/>
            <person name="Hillman B."/>
            <person name="Milgroom M.G."/>
            <person name="Pangilinan J."/>
            <person name="Smith M."/>
            <person name="Salamov A."/>
            <person name="Schmutz J."/>
            <person name="Yadav J."/>
            <person name="Grigoriev I.V."/>
            <person name="Nuss D."/>
        </authorList>
    </citation>
    <scope>NUCLEOTIDE SEQUENCE</scope>
    <source>
        <strain evidence="2">EP155</strain>
    </source>
</reference>
<dbReference type="EMBL" id="MU032354">
    <property type="protein sequence ID" value="KAF3759958.1"/>
    <property type="molecule type" value="Genomic_DNA"/>
</dbReference>